<dbReference type="InterPro" id="IPR003594">
    <property type="entry name" value="HATPase_dom"/>
</dbReference>
<dbReference type="SUPFAM" id="SSF47384">
    <property type="entry name" value="Homodimeric domain of signal transducing histidine kinase"/>
    <property type="match status" value="1"/>
</dbReference>
<dbReference type="PROSITE" id="PS50109">
    <property type="entry name" value="HIS_KIN"/>
    <property type="match status" value="1"/>
</dbReference>
<evidence type="ECO:0000256" key="7">
    <source>
        <dbReference type="SAM" id="Phobius"/>
    </source>
</evidence>
<evidence type="ECO:0000256" key="1">
    <source>
        <dbReference type="ARBA" id="ARBA00000085"/>
    </source>
</evidence>
<dbReference type="InterPro" id="IPR036890">
    <property type="entry name" value="HATPase_C_sf"/>
</dbReference>
<keyword evidence="10" id="KW-1185">Reference proteome</keyword>
<dbReference type="SMART" id="SM00388">
    <property type="entry name" value="HisKA"/>
    <property type="match status" value="1"/>
</dbReference>
<dbReference type="SMART" id="SM00387">
    <property type="entry name" value="HATPase_c"/>
    <property type="match status" value="1"/>
</dbReference>
<evidence type="ECO:0000313" key="9">
    <source>
        <dbReference type="EMBL" id="MEP1056958.1"/>
    </source>
</evidence>
<keyword evidence="7" id="KW-0472">Membrane</keyword>
<dbReference type="InterPro" id="IPR005467">
    <property type="entry name" value="His_kinase_dom"/>
</dbReference>
<dbReference type="EC" id="2.7.13.3" evidence="2"/>
<dbReference type="Proteomes" id="UP001476950">
    <property type="component" value="Unassembled WGS sequence"/>
</dbReference>
<comment type="caution">
    <text evidence="9">The sequence shown here is derived from an EMBL/GenBank/DDBJ whole genome shotgun (WGS) entry which is preliminary data.</text>
</comment>
<name>A0ABV0KCJ3_9CYAN</name>
<dbReference type="RefSeq" id="WP_190453452.1">
    <property type="nucleotide sequence ID" value="NZ_JAMPLM010000001.1"/>
</dbReference>
<dbReference type="PANTHER" id="PTHR43065:SF50">
    <property type="entry name" value="HISTIDINE KINASE"/>
    <property type="match status" value="1"/>
</dbReference>
<gene>
    <name evidence="9" type="ORF">NDI38_00810</name>
</gene>
<dbReference type="InterPro" id="IPR058544">
    <property type="entry name" value="ETR1_N"/>
</dbReference>
<keyword evidence="5" id="KW-0902">Two-component regulatory system</keyword>
<organism evidence="9 10">
    <name type="scientific">Stenomitos frigidus AS-A4</name>
    <dbReference type="NCBI Taxonomy" id="2933935"/>
    <lineage>
        <taxon>Bacteria</taxon>
        <taxon>Bacillati</taxon>
        <taxon>Cyanobacteriota</taxon>
        <taxon>Cyanophyceae</taxon>
        <taxon>Leptolyngbyales</taxon>
        <taxon>Leptolyngbyaceae</taxon>
        <taxon>Stenomitos</taxon>
    </lineage>
</organism>
<dbReference type="Pfam" id="PF02518">
    <property type="entry name" value="HATPase_c"/>
    <property type="match status" value="1"/>
</dbReference>
<evidence type="ECO:0000259" key="8">
    <source>
        <dbReference type="PROSITE" id="PS50109"/>
    </source>
</evidence>
<dbReference type="InterPro" id="IPR003661">
    <property type="entry name" value="HisK_dim/P_dom"/>
</dbReference>
<keyword evidence="4 9" id="KW-0808">Transferase</keyword>
<dbReference type="Pfam" id="PF25487">
    <property type="entry name" value="ETR1_N"/>
    <property type="match status" value="1"/>
</dbReference>
<feature type="domain" description="Histidine kinase" evidence="8">
    <location>
        <begin position="164"/>
        <end position="419"/>
    </location>
</feature>
<proteinExistence type="predicted"/>
<feature type="coiled-coil region" evidence="6">
    <location>
        <begin position="125"/>
        <end position="155"/>
    </location>
</feature>
<evidence type="ECO:0000256" key="3">
    <source>
        <dbReference type="ARBA" id="ARBA00022553"/>
    </source>
</evidence>
<keyword evidence="7" id="KW-1133">Transmembrane helix</keyword>
<dbReference type="CDD" id="cd00082">
    <property type="entry name" value="HisKA"/>
    <property type="match status" value="1"/>
</dbReference>
<keyword evidence="3" id="KW-0597">Phosphoprotein</keyword>
<evidence type="ECO:0000256" key="4">
    <source>
        <dbReference type="ARBA" id="ARBA00022777"/>
    </source>
</evidence>
<protein>
    <recommendedName>
        <fullName evidence="2">histidine kinase</fullName>
        <ecNumber evidence="2">2.7.13.3</ecNumber>
    </recommendedName>
</protein>
<sequence>MLEVLQSFLNPQGFVAHGHCYLWQPELVWLHVISDGAIALAYFSIPVTLVYFVSKSKDIPFNWIFWLFGAFIIACGAGHIMDIWTIWHPTYWVAGAIKACTALISVITALELIPLVPKVLALPSPAQLEAANQELERTVSQLQQAQLQLIQTEKMSGLGQLVAGVAHEINNPVNFIHGNLIHTTEYTHELLRLLQTYQEAYPQPTANVQSAIASSDLEFLNEDLPKMLSSMKVGTDRIRQLVQSLRTFAQLDETQKRPVNIHEGIDSTLMLLQSHLKSKSDRPGIQVVKAYGDLPLVECYGGQLNQVFMNLLSNAIDALVAETKFSQTVKPFLPTIRIQTRQETGWLLIEIADNGTGIPEPVRHHIFDPFFTTKAVGKGTGLGLSISHQIVVEKHGGHLHCASTAGQGTTFQIKIPVQSLEYGVSPAVFA</sequence>
<keyword evidence="6" id="KW-0175">Coiled coil</keyword>
<dbReference type="InterPro" id="IPR036097">
    <property type="entry name" value="HisK_dim/P_sf"/>
</dbReference>
<dbReference type="Gene3D" id="1.10.287.130">
    <property type="match status" value="1"/>
</dbReference>
<evidence type="ECO:0000256" key="6">
    <source>
        <dbReference type="SAM" id="Coils"/>
    </source>
</evidence>
<evidence type="ECO:0000256" key="5">
    <source>
        <dbReference type="ARBA" id="ARBA00023012"/>
    </source>
</evidence>
<dbReference type="PANTHER" id="PTHR43065">
    <property type="entry name" value="SENSOR HISTIDINE KINASE"/>
    <property type="match status" value="1"/>
</dbReference>
<keyword evidence="7" id="KW-0812">Transmembrane</keyword>
<dbReference type="Gene3D" id="3.30.565.10">
    <property type="entry name" value="Histidine kinase-like ATPase, C-terminal domain"/>
    <property type="match status" value="1"/>
</dbReference>
<dbReference type="SUPFAM" id="SSF55874">
    <property type="entry name" value="ATPase domain of HSP90 chaperone/DNA topoisomerase II/histidine kinase"/>
    <property type="match status" value="1"/>
</dbReference>
<evidence type="ECO:0000313" key="10">
    <source>
        <dbReference type="Proteomes" id="UP001476950"/>
    </source>
</evidence>
<reference evidence="9 10" key="1">
    <citation type="submission" date="2022-04" db="EMBL/GenBank/DDBJ databases">
        <title>Positive selection, recombination, and allopatry shape intraspecific diversity of widespread and dominant cyanobacteria.</title>
        <authorList>
            <person name="Wei J."/>
            <person name="Shu W."/>
            <person name="Hu C."/>
        </authorList>
    </citation>
    <scope>NUCLEOTIDE SEQUENCE [LARGE SCALE GENOMIC DNA]</scope>
    <source>
        <strain evidence="9 10">AS-A4</strain>
    </source>
</reference>
<feature type="transmembrane region" description="Helical" evidence="7">
    <location>
        <begin position="92"/>
        <end position="113"/>
    </location>
</feature>
<dbReference type="GO" id="GO:0016301">
    <property type="term" value="F:kinase activity"/>
    <property type="evidence" value="ECO:0007669"/>
    <property type="project" value="UniProtKB-KW"/>
</dbReference>
<feature type="transmembrane region" description="Helical" evidence="7">
    <location>
        <begin position="28"/>
        <end position="52"/>
    </location>
</feature>
<dbReference type="PRINTS" id="PR00344">
    <property type="entry name" value="BCTRLSENSOR"/>
</dbReference>
<accession>A0ABV0KCJ3</accession>
<feature type="transmembrane region" description="Helical" evidence="7">
    <location>
        <begin position="64"/>
        <end position="86"/>
    </location>
</feature>
<dbReference type="InterPro" id="IPR004358">
    <property type="entry name" value="Sig_transdc_His_kin-like_C"/>
</dbReference>
<keyword evidence="4 9" id="KW-0418">Kinase</keyword>
<comment type="catalytic activity">
    <reaction evidence="1">
        <text>ATP + protein L-histidine = ADP + protein N-phospho-L-histidine.</text>
        <dbReference type="EC" id="2.7.13.3"/>
    </reaction>
</comment>
<evidence type="ECO:0000256" key="2">
    <source>
        <dbReference type="ARBA" id="ARBA00012438"/>
    </source>
</evidence>
<dbReference type="EMBL" id="JAMPLM010000001">
    <property type="protein sequence ID" value="MEP1056958.1"/>
    <property type="molecule type" value="Genomic_DNA"/>
</dbReference>